<dbReference type="Proteomes" id="UP000255316">
    <property type="component" value="Unassembled WGS sequence"/>
</dbReference>
<feature type="domain" description="Rho-GAP" evidence="3">
    <location>
        <begin position="1"/>
        <end position="218"/>
    </location>
</feature>
<dbReference type="InterPro" id="IPR000198">
    <property type="entry name" value="RhoGAP_dom"/>
</dbReference>
<dbReference type="OrthoDB" id="5652643at2"/>
<dbReference type="EMBL" id="LNXX01000043">
    <property type="protein sequence ID" value="KTC83049.1"/>
    <property type="molecule type" value="Genomic_DNA"/>
</dbReference>
<keyword evidence="6" id="KW-1185">Reference proteome</keyword>
<reference evidence="5 7" key="2">
    <citation type="submission" date="2018-06" db="EMBL/GenBank/DDBJ databases">
        <authorList>
            <consortium name="Pathogen Informatics"/>
            <person name="Doyle S."/>
        </authorList>
    </citation>
    <scope>NUCLEOTIDE SEQUENCE [LARGE SCALE GENOMIC DNA]</scope>
    <source>
        <strain evidence="5 7">NCTC12438</strain>
    </source>
</reference>
<feature type="compositionally biased region" description="Basic and acidic residues" evidence="2">
    <location>
        <begin position="384"/>
        <end position="394"/>
    </location>
</feature>
<name>A0A378IN56_9GAMM</name>
<sequence>MAGPYNTHHIVNVFRSIVQLISQYPELLKTQGIFRIPGSKEEIERLLEQLICDHFNVEALSHYIMNENTVNNEHLHNVLGMISTVLKGSQLLASTDDLLVSFSKKLKPLLDSPQEEDLKNTIAAQLFDNFINDLLLSKRIDYQRAGEILYHYFHLMHQVGKCQEINRMTYNNLAIIIAPSLTHELSLYTGNNLLDLTSYVSQLTPVLENYIADTKWGFDFNKYHADKVEHLENTRQSLREQLEHMKEASRKSVTIPMKSFMLQASMIKAQIDAIKEEQQDHSLKKKARKELGKQLDPLKEEQSDLLAKISELAPKIKAMNSGQQQIQKEIDMLTYSGHRVTLRENPSNNSNLAQFSIFESSSSNASTVLFPIPEEKEELEDQEETIHQEPQRPQ</sequence>
<dbReference type="Gene3D" id="1.10.555.10">
    <property type="entry name" value="Rho GTPase activation protein"/>
    <property type="match status" value="1"/>
</dbReference>
<dbReference type="PROSITE" id="PS50238">
    <property type="entry name" value="RHOGAP"/>
    <property type="match status" value="1"/>
</dbReference>
<dbReference type="RefSeq" id="WP_058465558.1">
    <property type="nucleotide sequence ID" value="NZ_CAAAHQ010000007.1"/>
</dbReference>
<dbReference type="GO" id="GO:0007165">
    <property type="term" value="P:signal transduction"/>
    <property type="evidence" value="ECO:0007669"/>
    <property type="project" value="InterPro"/>
</dbReference>
<evidence type="ECO:0000313" key="6">
    <source>
        <dbReference type="Proteomes" id="UP000054854"/>
    </source>
</evidence>
<dbReference type="SMART" id="SM00324">
    <property type="entry name" value="RhoGAP"/>
    <property type="match status" value="1"/>
</dbReference>
<dbReference type="AlphaFoldDB" id="A0A378IN56"/>
<dbReference type="Proteomes" id="UP000054854">
    <property type="component" value="Unassembled WGS sequence"/>
</dbReference>
<dbReference type="Pfam" id="PF00620">
    <property type="entry name" value="RhoGAP"/>
    <property type="match status" value="1"/>
</dbReference>
<dbReference type="SUPFAM" id="SSF48350">
    <property type="entry name" value="GTPase activation domain, GAP"/>
    <property type="match status" value="1"/>
</dbReference>
<evidence type="ECO:0000256" key="1">
    <source>
        <dbReference type="SAM" id="Coils"/>
    </source>
</evidence>
<dbReference type="EMBL" id="UGNX01000001">
    <property type="protein sequence ID" value="STX35911.1"/>
    <property type="molecule type" value="Genomic_DNA"/>
</dbReference>
<feature type="region of interest" description="Disordered" evidence="2">
    <location>
        <begin position="372"/>
        <end position="394"/>
    </location>
</feature>
<keyword evidence="1" id="KW-0175">Coiled coil</keyword>
<organism evidence="5 7">
    <name type="scientific">Legionella cincinnatiensis</name>
    <dbReference type="NCBI Taxonomy" id="28085"/>
    <lineage>
        <taxon>Bacteria</taxon>
        <taxon>Pseudomonadati</taxon>
        <taxon>Pseudomonadota</taxon>
        <taxon>Gammaproteobacteria</taxon>
        <taxon>Legionellales</taxon>
        <taxon>Legionellaceae</taxon>
        <taxon>Legionella</taxon>
    </lineage>
</organism>
<dbReference type="InterPro" id="IPR008936">
    <property type="entry name" value="Rho_GTPase_activation_prot"/>
</dbReference>
<evidence type="ECO:0000259" key="3">
    <source>
        <dbReference type="PROSITE" id="PS50238"/>
    </source>
</evidence>
<dbReference type="CDD" id="cd00159">
    <property type="entry name" value="RhoGAP"/>
    <property type="match status" value="1"/>
</dbReference>
<protein>
    <submittedName>
        <fullName evidence="5">RhoGAP domain protein (GTPase activator of small GTPases)</fullName>
    </submittedName>
</protein>
<evidence type="ECO:0000256" key="2">
    <source>
        <dbReference type="SAM" id="MobiDB-lite"/>
    </source>
</evidence>
<accession>A0A378IN56</accession>
<feature type="coiled-coil region" evidence="1">
    <location>
        <begin position="221"/>
        <end position="251"/>
    </location>
</feature>
<proteinExistence type="predicted"/>
<evidence type="ECO:0000313" key="5">
    <source>
        <dbReference type="EMBL" id="STX35911.1"/>
    </source>
</evidence>
<evidence type="ECO:0000313" key="7">
    <source>
        <dbReference type="Proteomes" id="UP000255316"/>
    </source>
</evidence>
<evidence type="ECO:0000313" key="4">
    <source>
        <dbReference type="EMBL" id="KTC83049.1"/>
    </source>
</evidence>
<gene>
    <name evidence="4" type="ORF">Lcin_2421</name>
    <name evidence="5" type="ORF">NCTC12438_02539</name>
</gene>
<reference evidence="4 6" key="1">
    <citation type="submission" date="2015-11" db="EMBL/GenBank/DDBJ databases">
        <title>Genomic analysis of 38 Legionella species identifies large and diverse effector repertoires.</title>
        <authorList>
            <person name="Burstein D."/>
            <person name="Amaro F."/>
            <person name="Zusman T."/>
            <person name="Lifshitz Z."/>
            <person name="Cohen O."/>
            <person name="Gilbert J.A."/>
            <person name="Pupko T."/>
            <person name="Shuman H.A."/>
            <person name="Segal G."/>
        </authorList>
    </citation>
    <scope>NUCLEOTIDE SEQUENCE [LARGE SCALE GENOMIC DNA]</scope>
    <source>
        <strain evidence="4 6">CDC#72-OH-14</strain>
    </source>
</reference>